<accession>A0A106C3J4</accession>
<evidence type="ECO:0000313" key="1">
    <source>
        <dbReference type="EMBL" id="KVX03556.1"/>
    </source>
</evidence>
<sequence>MNGLITNYFSVIHDKQSLLFSYAKNMLTENVTKAQEVFDFLHNELAFFILWEERVLLPLFDDKESPLFETYPTYSLHLEVQHIKILIKYINEGFLQLTIPMQANSVTNKLTMSESVETLISVFDELEGLLQQINIKKESLYFPIIDEALTKEEVAELFVTMTYSDAKN</sequence>
<dbReference type="Proteomes" id="UP000055702">
    <property type="component" value="Unassembled WGS sequence"/>
</dbReference>
<protein>
    <recommendedName>
        <fullName evidence="3">Hemerythrin-like domain-containing protein</fullName>
    </recommendedName>
</protein>
<dbReference type="EMBL" id="LRDC01000001">
    <property type="protein sequence ID" value="KVX03556.1"/>
    <property type="molecule type" value="Genomic_DNA"/>
</dbReference>
<dbReference type="AlphaFoldDB" id="A0A106C3J4"/>
<dbReference type="Gene3D" id="1.20.120.520">
    <property type="entry name" value="nmb1532 protein domain like"/>
    <property type="match status" value="1"/>
</dbReference>
<name>A0A106C3J4_SHEFR</name>
<reference evidence="1 2" key="1">
    <citation type="submission" date="2016-01" db="EMBL/GenBank/DDBJ databases">
        <title>Draft genome of the antarctic isolate Shewanella frigidimarina Ag06-30.</title>
        <authorList>
            <person name="Parmeciano Di Noto G."/>
            <person name="Vazquez S."/>
            <person name="Mac Cormack W."/>
            <person name="Iriarte A."/>
            <person name="Quiroga C."/>
        </authorList>
    </citation>
    <scope>NUCLEOTIDE SEQUENCE [LARGE SCALE GENOMIC DNA]</scope>
    <source>
        <strain evidence="1 2">Ag06-30</strain>
    </source>
</reference>
<organism evidence="1">
    <name type="scientific">Shewanella frigidimarina</name>
    <dbReference type="NCBI Taxonomy" id="56812"/>
    <lineage>
        <taxon>Bacteria</taxon>
        <taxon>Pseudomonadati</taxon>
        <taxon>Pseudomonadota</taxon>
        <taxon>Gammaproteobacteria</taxon>
        <taxon>Alteromonadales</taxon>
        <taxon>Shewanellaceae</taxon>
        <taxon>Shewanella</taxon>
    </lineage>
</organism>
<proteinExistence type="predicted"/>
<evidence type="ECO:0000313" key="2">
    <source>
        <dbReference type="Proteomes" id="UP000055702"/>
    </source>
</evidence>
<evidence type="ECO:0008006" key="3">
    <source>
        <dbReference type="Google" id="ProtNLM"/>
    </source>
</evidence>
<dbReference type="RefSeq" id="WP_059744241.1">
    <property type="nucleotide sequence ID" value="NZ_LRDC01000001.1"/>
</dbReference>
<comment type="caution">
    <text evidence="1">The sequence shown here is derived from an EMBL/GenBank/DDBJ whole genome shotgun (WGS) entry which is preliminary data.</text>
</comment>
<gene>
    <name evidence="1" type="ORF">AWJ07_03095</name>
</gene>